<dbReference type="Pfam" id="PF23231">
    <property type="entry name" value="HAT_Syf1_CNRKL1_C"/>
    <property type="match status" value="2"/>
</dbReference>
<dbReference type="Gramene" id="OPUNC01G26880.1">
    <property type="protein sequence ID" value="OPUNC01G26880.1"/>
    <property type="gene ID" value="OPUNC01G26880"/>
</dbReference>
<organism evidence="11">
    <name type="scientific">Oryza punctata</name>
    <name type="common">Red rice</name>
    <dbReference type="NCBI Taxonomy" id="4537"/>
    <lineage>
        <taxon>Eukaryota</taxon>
        <taxon>Viridiplantae</taxon>
        <taxon>Streptophyta</taxon>
        <taxon>Embryophyta</taxon>
        <taxon>Tracheophyta</taxon>
        <taxon>Spermatophyta</taxon>
        <taxon>Magnoliopsida</taxon>
        <taxon>Liliopsida</taxon>
        <taxon>Poales</taxon>
        <taxon>Poaceae</taxon>
        <taxon>BOP clade</taxon>
        <taxon>Oryzoideae</taxon>
        <taxon>Oryzeae</taxon>
        <taxon>Oryzinae</taxon>
        <taxon>Oryza</taxon>
    </lineage>
</organism>
<dbReference type="InterPro" id="IPR011990">
    <property type="entry name" value="TPR-like_helical_dom_sf"/>
</dbReference>
<feature type="domain" description="Pre-mRNA-splicing factor SYF1 central HAT repeats" evidence="8">
    <location>
        <begin position="79"/>
        <end position="274"/>
    </location>
</feature>
<keyword evidence="4" id="KW-0747">Spliceosome</keyword>
<evidence type="ECO:0000256" key="5">
    <source>
        <dbReference type="ARBA" id="ARBA00022737"/>
    </source>
</evidence>
<evidence type="ECO:0000256" key="4">
    <source>
        <dbReference type="ARBA" id="ARBA00022728"/>
    </source>
</evidence>
<dbReference type="FunFam" id="1.25.40.10:FF:000137">
    <property type="entry name" value="Pre-mRNA-splicing factor syf1"/>
    <property type="match status" value="2"/>
</dbReference>
<evidence type="ECO:0000259" key="10">
    <source>
        <dbReference type="Pfam" id="PF23233"/>
    </source>
</evidence>
<dbReference type="Proteomes" id="UP000026962">
    <property type="component" value="Chromosome 1"/>
</dbReference>
<evidence type="ECO:0000313" key="11">
    <source>
        <dbReference type="EnsemblPlants" id="OPUNC01G26880.1"/>
    </source>
</evidence>
<evidence type="ECO:0000256" key="3">
    <source>
        <dbReference type="ARBA" id="ARBA00022664"/>
    </source>
</evidence>
<reference evidence="11" key="2">
    <citation type="submission" date="2018-05" db="EMBL/GenBank/DDBJ databases">
        <title>OpunRS2 (Oryza punctata Reference Sequence Version 2).</title>
        <authorList>
            <person name="Zhang J."/>
            <person name="Kudrna D."/>
            <person name="Lee S."/>
            <person name="Talag J."/>
            <person name="Welchert J."/>
            <person name="Wing R.A."/>
        </authorList>
    </citation>
    <scope>NUCLEOTIDE SEQUENCE [LARGE SCALE GENOMIC DNA]</scope>
</reference>
<evidence type="ECO:0000313" key="12">
    <source>
        <dbReference type="Proteomes" id="UP000026962"/>
    </source>
</evidence>
<dbReference type="Pfam" id="PF23220">
    <property type="entry name" value="HAT_Syf1_M"/>
    <property type="match status" value="2"/>
</dbReference>
<dbReference type="InterPro" id="IPR055430">
    <property type="entry name" value="HAT_Syf1_CNRKL1_C"/>
</dbReference>
<feature type="domain" description="Pre-mRNA-splicing factor Syf1/CRNKL1-like C-terminal HAT-repeats" evidence="9">
    <location>
        <begin position="279"/>
        <end position="611"/>
    </location>
</feature>
<evidence type="ECO:0000259" key="9">
    <source>
        <dbReference type="Pfam" id="PF23231"/>
    </source>
</evidence>
<dbReference type="Pfam" id="PF23233">
    <property type="entry name" value="HAT_Syf1_CNRKL1_N"/>
    <property type="match status" value="1"/>
</dbReference>
<keyword evidence="7" id="KW-0539">Nucleus</keyword>
<evidence type="ECO:0000256" key="1">
    <source>
        <dbReference type="ARBA" id="ARBA00004123"/>
    </source>
</evidence>
<keyword evidence="5" id="KW-0677">Repeat</keyword>
<name>A0A0E0JMK7_ORYPU</name>
<comment type="similarity">
    <text evidence="2">Belongs to the crooked-neck family.</text>
</comment>
<dbReference type="PANTHER" id="PTHR11246:SF19">
    <property type="entry name" value="OS06G0235800 PROTEIN"/>
    <property type="match status" value="1"/>
</dbReference>
<accession>A0A0E0JMK7</accession>
<evidence type="ECO:0000259" key="8">
    <source>
        <dbReference type="Pfam" id="PF23220"/>
    </source>
</evidence>
<dbReference type="GO" id="GO:0000349">
    <property type="term" value="P:generation of catalytic spliceosome for first transesterification step"/>
    <property type="evidence" value="ECO:0007669"/>
    <property type="project" value="TreeGrafter"/>
</dbReference>
<dbReference type="SMART" id="SM00386">
    <property type="entry name" value="HAT"/>
    <property type="match status" value="11"/>
</dbReference>
<comment type="subcellular location">
    <subcellularLocation>
        <location evidence="1">Nucleus</location>
    </subcellularLocation>
</comment>
<dbReference type="PANTHER" id="PTHR11246">
    <property type="entry name" value="PRE-MRNA SPLICING FACTOR"/>
    <property type="match status" value="1"/>
</dbReference>
<evidence type="ECO:0000256" key="2">
    <source>
        <dbReference type="ARBA" id="ARBA00008644"/>
    </source>
</evidence>
<dbReference type="InterPro" id="IPR045075">
    <property type="entry name" value="Syf1-like"/>
</dbReference>
<dbReference type="GO" id="GO:0000974">
    <property type="term" value="C:Prp19 complex"/>
    <property type="evidence" value="ECO:0007669"/>
    <property type="project" value="TreeGrafter"/>
</dbReference>
<keyword evidence="12" id="KW-1185">Reference proteome</keyword>
<dbReference type="InterPro" id="IPR055433">
    <property type="entry name" value="HAT_Syf1-like_N"/>
</dbReference>
<dbReference type="InterPro" id="IPR003107">
    <property type="entry name" value="HAT"/>
</dbReference>
<feature type="domain" description="Pre-mRNA-splicing factor Syf1-like N-terminal HAT-repeats" evidence="10">
    <location>
        <begin position="1"/>
        <end position="74"/>
    </location>
</feature>
<keyword evidence="6" id="KW-0508">mRNA splicing</keyword>
<dbReference type="HOGENOM" id="CLU_006215_0_0_1"/>
<evidence type="ECO:0008006" key="13">
    <source>
        <dbReference type="Google" id="ProtNLM"/>
    </source>
</evidence>
<dbReference type="EnsemblPlants" id="OPUNC01G26880.1">
    <property type="protein sequence ID" value="OPUNC01G26880.1"/>
    <property type="gene ID" value="OPUNC01G26880"/>
</dbReference>
<dbReference type="Gene3D" id="1.25.40.10">
    <property type="entry name" value="Tetratricopeptide repeat domain"/>
    <property type="match status" value="5"/>
</dbReference>
<dbReference type="eggNOG" id="KOG2047">
    <property type="taxonomic scope" value="Eukaryota"/>
</dbReference>
<reference evidence="11" key="1">
    <citation type="submission" date="2015-04" db="UniProtKB">
        <authorList>
            <consortium name="EnsemblPlants"/>
        </authorList>
    </citation>
    <scope>IDENTIFICATION</scope>
</reference>
<dbReference type="GO" id="GO:0071014">
    <property type="term" value="C:post-mRNA release spliceosomal complex"/>
    <property type="evidence" value="ECO:0007669"/>
    <property type="project" value="TreeGrafter"/>
</dbReference>
<evidence type="ECO:0000256" key="6">
    <source>
        <dbReference type="ARBA" id="ARBA00023187"/>
    </source>
</evidence>
<dbReference type="GO" id="GO:0071007">
    <property type="term" value="C:U2-type catalytic step 2 spliceosome"/>
    <property type="evidence" value="ECO:0007669"/>
    <property type="project" value="TreeGrafter"/>
</dbReference>
<dbReference type="STRING" id="4537.A0A0E0JMK7"/>
<keyword evidence="3" id="KW-0507">mRNA processing</keyword>
<protein>
    <recommendedName>
        <fullName evidence="13">Suppressor of forked domain-containing protein</fullName>
    </recommendedName>
</protein>
<feature type="domain" description="Pre-mRNA-splicing factor Syf1/CRNKL1-like C-terminal HAT-repeats" evidence="9">
    <location>
        <begin position="924"/>
        <end position="1271"/>
    </location>
</feature>
<dbReference type="SUPFAM" id="SSF48452">
    <property type="entry name" value="TPR-like"/>
    <property type="match status" value="5"/>
</dbReference>
<evidence type="ECO:0000256" key="7">
    <source>
        <dbReference type="ARBA" id="ARBA00023242"/>
    </source>
</evidence>
<feature type="domain" description="Pre-mRNA-splicing factor SYF1 central HAT repeats" evidence="8">
    <location>
        <begin position="724"/>
        <end position="919"/>
    </location>
</feature>
<dbReference type="InterPro" id="IPR056350">
    <property type="entry name" value="HAT_Syf1_central"/>
</dbReference>
<sequence>MLNRMPRIWQMYLAALLEQRLVTRARCAFDHALRTLPVTQHHRVWPLYLRLAVLPSCPAETSIRIYRRFLQFDPSCADELVELLVSARRLPKAADHIVLVLNDGSDVSDNDRALLLKLCDLLAKHADEIAGLKMEAFPDGAGRLRALLAECYACTGLNDKARDVLEEGVTTAATAAEFALVFEAYAQLEQSLVTAKMEKTADEEGDRLVTGCWLADSDDSDMCLARQERLLDRRPELLNGVLLRQNPHDVAQWHRRVKLFDKDPARQAATYVEADHRSPAKATGKPHTLWVAFAKMYKAHGCLDSADEVFAKAMQVSHRSADDLATVWCEWAEMKLLHKRFDKAVSLMRQATAEPSAELERRAGAEDDEPAQLKLHKFAKMWSFYVDLEESLGTLASTCAAYEGTMGARAATPQMVINYASFLEEHGYFEDSFAANETGAKLFGHPHSKPIWETYLERFMARHGRSKPERARELFAEAIGRAPPHGKKLLFLRHARYEEEFGSAARAMSVYDEAARSVPASDITSIYEAYAARAAELCGVLKVRQVYEQAIESSGLPRRDALAMCLRLAALEEALGEAARARAVFVHASGYADLDADEEFWTKWSSFELWHDYLLERTAAARAKPPFGEHPANESLNRAFERALAMLNRMPRIWQMYLAALLEQRLVTRARCAFDHALRTLPVTQHHRVWPLYLRLAVLPSCPAETSIRIYRRFLQFDPSCADELVELLVSARRLPKAADHIVLVLNDGSDVSDNDRALLLKLCDLLAKHADEIAGLKMEAFPDGAGRLRALLAECYACTGLNDKARDVLEEGVTTAATAAEFALVFEAYAQLEQSLVTAKMEKTADEEGDRLVTGCWLADSDDSDMCLARQERLLDRRPELLNGVLLRQNPHDVAQWHRRVKLFDKDPARQAATYVEADHRSPAKATGKPHTLWVAFAKMYKAHGCLDSADEVFAKAMQVSHRSADDLATVWCEWAEMKLLHKRFDKAVSLMRQATAEPSAELERRAGAEDDEPAQLKLHKFAKMWSFYVDLEESLGTLASTCAAYEGTMGARAATPQMVINYASFLEEHGYFEDSFAANETGAKLFGHPHSKPIWETYLERFMARHGRSKPERARELFAEAIGRAPPHGKKLLFLRHARYEEEFGSAARAMSVYDEAARSVPASDITSIYEAYAARAAELCGVLKVRQVYEQAIESSGLPRRDALAMCLRLAALEEALGEAARARAVFVHASGYADLDADEEFWTKWSSFEVRHGDEDSFTDMLRIKHTQKHAKPPGFDAHGELKDEKKRCADQLGAPHSKRQRVEKN</sequence>
<proteinExistence type="inferred from homology"/>